<accession>A8PNY9</accession>
<dbReference type="EMBL" id="AAQJ02000001">
    <property type="protein sequence ID" value="EDP46563.1"/>
    <property type="molecule type" value="Genomic_DNA"/>
</dbReference>
<dbReference type="STRING" id="59196.RICGR_1154"/>
<reference evidence="1" key="2">
    <citation type="submission" date="2007-10" db="EMBL/GenBank/DDBJ databases">
        <authorList>
            <person name="Myers G.S."/>
        </authorList>
    </citation>
    <scope>NUCLEOTIDE SEQUENCE [LARGE SCALE GENOMIC DNA]</scope>
</reference>
<dbReference type="AlphaFoldDB" id="A8PNY9"/>
<organism evidence="1 2">
    <name type="scientific">Rickettsiella grylli</name>
    <dbReference type="NCBI Taxonomy" id="59196"/>
    <lineage>
        <taxon>Bacteria</taxon>
        <taxon>Pseudomonadati</taxon>
        <taxon>Pseudomonadota</taxon>
        <taxon>Gammaproteobacteria</taxon>
        <taxon>Legionellales</taxon>
        <taxon>Coxiellaceae</taxon>
        <taxon>Rickettsiella</taxon>
    </lineage>
</organism>
<dbReference type="Proteomes" id="UP000054075">
    <property type="component" value="Unassembled WGS sequence"/>
</dbReference>
<evidence type="ECO:0000313" key="2">
    <source>
        <dbReference type="Proteomes" id="UP000054075"/>
    </source>
</evidence>
<evidence type="ECO:0000313" key="1">
    <source>
        <dbReference type="EMBL" id="EDP46563.1"/>
    </source>
</evidence>
<protein>
    <submittedName>
        <fullName evidence="1">Uncharacterized protein</fullName>
    </submittedName>
</protein>
<dbReference type="RefSeq" id="WP_006035537.1">
    <property type="nucleotide sequence ID" value="NZ_AAQJ02000001.1"/>
</dbReference>
<keyword evidence="2" id="KW-1185">Reference proteome</keyword>
<reference evidence="1" key="1">
    <citation type="submission" date="2006-04" db="EMBL/GenBank/DDBJ databases">
        <authorList>
            <person name="Seshadri R."/>
            <person name="Federici B.A."/>
        </authorList>
    </citation>
    <scope>NUCLEOTIDE SEQUENCE [LARGE SCALE GENOMIC DNA]</scope>
</reference>
<name>A8PNY9_9COXI</name>
<sequence length="124" mass="14528">MSFISALINFSENGFFELTNSHLILDNIHVLDRRIQYLKKYEPEINFYRIHVNNINLISDVLPHETYQPQPVLNGAITEYNSRDWSDKLTDVALVQMMQMNGFMAPLRIRDEGESPERQLTTLK</sequence>
<gene>
    <name evidence="1" type="ORF">RICGR_1154</name>
</gene>
<comment type="caution">
    <text evidence="1">The sequence shown here is derived from an EMBL/GenBank/DDBJ whole genome shotgun (WGS) entry which is preliminary data.</text>
</comment>
<proteinExistence type="predicted"/>